<dbReference type="Pfam" id="PF21893">
    <property type="entry name" value="DUF6918"/>
    <property type="match status" value="1"/>
</dbReference>
<dbReference type="EMBL" id="AKGD01000003">
    <property type="protein sequence ID" value="EIT68788.1"/>
    <property type="molecule type" value="Genomic_DNA"/>
</dbReference>
<name>I8T4X1_9GAMM</name>
<dbReference type="AlphaFoldDB" id="I8T4X1"/>
<accession>I8T4X1</accession>
<gene>
    <name evidence="1" type="ORF">WQQ_39830</name>
</gene>
<dbReference type="RefSeq" id="WP_007186918.1">
    <property type="nucleotide sequence ID" value="NZ_AKGD01000003.1"/>
</dbReference>
<dbReference type="OrthoDB" id="7061756at2"/>
<evidence type="ECO:0000313" key="2">
    <source>
        <dbReference type="Proteomes" id="UP000003704"/>
    </source>
</evidence>
<dbReference type="Proteomes" id="UP000003704">
    <property type="component" value="Unassembled WGS sequence"/>
</dbReference>
<keyword evidence="2" id="KW-1185">Reference proteome</keyword>
<protein>
    <submittedName>
        <fullName evidence="1">Uncharacterized protein</fullName>
    </submittedName>
</protein>
<comment type="caution">
    <text evidence="1">The sequence shown here is derived from an EMBL/GenBank/DDBJ whole genome shotgun (WGS) entry which is preliminary data.</text>
</comment>
<dbReference type="STRING" id="1172194.WQQ_39830"/>
<evidence type="ECO:0000313" key="1">
    <source>
        <dbReference type="EMBL" id="EIT68788.1"/>
    </source>
</evidence>
<sequence>MSTLAEILLAPHRKEALTADCVRIVEHHLNSLRSLRGLALKAGLAVLKATRPDLIPRAINRLLPDLVEALEPLYARFGQTSDRDFSLFLRKNADEAIEALRRKIDGRAAESSNEAAKSTYRKLRSTLHEEIETLFPELSKTLSGYLN</sequence>
<reference evidence="1 2" key="1">
    <citation type="journal article" date="2012" name="J. Bacteriol.">
        <title>Genome Sequence of n-Alkane-Degrading Hydrocarboniphaga effusa Strain AP103T (ATCC BAA-332T).</title>
        <authorList>
            <person name="Chang H.K."/>
            <person name="Zylstra G.J."/>
            <person name="Chae J.C."/>
        </authorList>
    </citation>
    <scope>NUCLEOTIDE SEQUENCE [LARGE SCALE GENOMIC DNA]</scope>
    <source>
        <strain evidence="1 2">AP103</strain>
    </source>
</reference>
<proteinExistence type="predicted"/>
<dbReference type="InterPro" id="IPR054211">
    <property type="entry name" value="DUF6918"/>
</dbReference>
<organism evidence="1 2">
    <name type="scientific">Hydrocarboniphaga effusa AP103</name>
    <dbReference type="NCBI Taxonomy" id="1172194"/>
    <lineage>
        <taxon>Bacteria</taxon>
        <taxon>Pseudomonadati</taxon>
        <taxon>Pseudomonadota</taxon>
        <taxon>Gammaproteobacteria</taxon>
        <taxon>Nevskiales</taxon>
        <taxon>Nevskiaceae</taxon>
        <taxon>Hydrocarboniphaga</taxon>
    </lineage>
</organism>